<keyword evidence="1" id="KW-0812">Transmembrane</keyword>
<feature type="transmembrane region" description="Helical" evidence="1">
    <location>
        <begin position="28"/>
        <end position="49"/>
    </location>
</feature>
<name>A0A428Z7F1_KIBAR</name>
<organism evidence="2 3">
    <name type="scientific">Kibdelosporangium aridum</name>
    <dbReference type="NCBI Taxonomy" id="2030"/>
    <lineage>
        <taxon>Bacteria</taxon>
        <taxon>Bacillati</taxon>
        <taxon>Actinomycetota</taxon>
        <taxon>Actinomycetes</taxon>
        <taxon>Pseudonocardiales</taxon>
        <taxon>Pseudonocardiaceae</taxon>
        <taxon>Kibdelosporangium</taxon>
    </lineage>
</organism>
<evidence type="ECO:0000313" key="3">
    <source>
        <dbReference type="Proteomes" id="UP000287547"/>
    </source>
</evidence>
<comment type="caution">
    <text evidence="2">The sequence shown here is derived from an EMBL/GenBank/DDBJ whole genome shotgun (WGS) entry which is preliminary data.</text>
</comment>
<dbReference type="AlphaFoldDB" id="A0A428Z7F1"/>
<dbReference type="EMBL" id="QHKI01000019">
    <property type="protein sequence ID" value="RSM83522.1"/>
    <property type="molecule type" value="Genomic_DNA"/>
</dbReference>
<accession>A0A428Z7F1</accession>
<proteinExistence type="predicted"/>
<sequence length="85" mass="8856">MPNARTAATAFTPGIIIPDRSVRVPLLWLSPAVVVLLLMVAAVNVVVLLTMTPGWEIASGVVMSAGSWVDGPSRQDLASSTCPRG</sequence>
<keyword evidence="1" id="KW-1133">Transmembrane helix</keyword>
<reference evidence="2 3" key="1">
    <citation type="submission" date="2018-05" db="EMBL/GenBank/DDBJ databases">
        <title>Evolution of GPA BGCs.</title>
        <authorList>
            <person name="Waglechner N."/>
            <person name="Wright G.D."/>
        </authorList>
    </citation>
    <scope>NUCLEOTIDE SEQUENCE [LARGE SCALE GENOMIC DNA]</scope>
    <source>
        <strain evidence="2 3">A82846</strain>
    </source>
</reference>
<evidence type="ECO:0000256" key="1">
    <source>
        <dbReference type="SAM" id="Phobius"/>
    </source>
</evidence>
<gene>
    <name evidence="2" type="ORF">DMH04_23040</name>
</gene>
<keyword evidence="1" id="KW-0472">Membrane</keyword>
<evidence type="ECO:0000313" key="2">
    <source>
        <dbReference type="EMBL" id="RSM83522.1"/>
    </source>
</evidence>
<protein>
    <submittedName>
        <fullName evidence="2">Uncharacterized protein</fullName>
    </submittedName>
</protein>
<dbReference type="Proteomes" id="UP000287547">
    <property type="component" value="Unassembled WGS sequence"/>
</dbReference>